<comment type="caution">
    <text evidence="2">The sequence shown here is derived from an EMBL/GenBank/DDBJ whole genome shotgun (WGS) entry which is preliminary data.</text>
</comment>
<reference evidence="2 3" key="1">
    <citation type="journal article" date="2014" name="Genome Biol. Evol.">
        <title>The genome of the myxosporean Thelohanellus kitauei shows adaptations to nutrient acquisition within its fish host.</title>
        <authorList>
            <person name="Yang Y."/>
            <person name="Xiong J."/>
            <person name="Zhou Z."/>
            <person name="Huo F."/>
            <person name="Miao W."/>
            <person name="Ran C."/>
            <person name="Liu Y."/>
            <person name="Zhang J."/>
            <person name="Feng J."/>
            <person name="Wang M."/>
            <person name="Wang M."/>
            <person name="Wang L."/>
            <person name="Yao B."/>
        </authorList>
    </citation>
    <scope>NUCLEOTIDE SEQUENCE [LARGE SCALE GENOMIC DNA]</scope>
    <source>
        <strain evidence="2">Wuqing</strain>
    </source>
</reference>
<dbReference type="PANTHER" id="PTHR10502:SF102">
    <property type="entry name" value="ANNEXIN B11"/>
    <property type="match status" value="1"/>
</dbReference>
<dbReference type="GO" id="GO:0005544">
    <property type="term" value="F:calcium-dependent phospholipid binding"/>
    <property type="evidence" value="ECO:0007669"/>
    <property type="project" value="InterPro"/>
</dbReference>
<name>A0A0C2MVP8_THEKT</name>
<evidence type="ECO:0000256" key="1">
    <source>
        <dbReference type="ARBA" id="ARBA00007831"/>
    </source>
</evidence>
<dbReference type="GO" id="GO:0005737">
    <property type="term" value="C:cytoplasm"/>
    <property type="evidence" value="ECO:0007669"/>
    <property type="project" value="TreeGrafter"/>
</dbReference>
<accession>A0A0C2MVP8</accession>
<dbReference type="SUPFAM" id="SSF47874">
    <property type="entry name" value="Annexin"/>
    <property type="match status" value="1"/>
</dbReference>
<evidence type="ECO:0000313" key="3">
    <source>
        <dbReference type="Proteomes" id="UP000031668"/>
    </source>
</evidence>
<evidence type="ECO:0000313" key="2">
    <source>
        <dbReference type="EMBL" id="KII68235.1"/>
    </source>
</evidence>
<dbReference type="GO" id="GO:0012506">
    <property type="term" value="C:vesicle membrane"/>
    <property type="evidence" value="ECO:0007669"/>
    <property type="project" value="TreeGrafter"/>
</dbReference>
<dbReference type="GO" id="GO:0005509">
    <property type="term" value="F:calcium ion binding"/>
    <property type="evidence" value="ECO:0007669"/>
    <property type="project" value="InterPro"/>
</dbReference>
<dbReference type="GO" id="GO:0005634">
    <property type="term" value="C:nucleus"/>
    <property type="evidence" value="ECO:0007669"/>
    <property type="project" value="TreeGrafter"/>
</dbReference>
<dbReference type="Proteomes" id="UP000031668">
    <property type="component" value="Unassembled WGS sequence"/>
</dbReference>
<protein>
    <submittedName>
        <fullName evidence="2">Annexin A5</fullName>
    </submittedName>
</protein>
<dbReference type="GO" id="GO:0005886">
    <property type="term" value="C:plasma membrane"/>
    <property type="evidence" value="ECO:0007669"/>
    <property type="project" value="TreeGrafter"/>
</dbReference>
<dbReference type="EMBL" id="JWZT01002881">
    <property type="protein sequence ID" value="KII68235.1"/>
    <property type="molecule type" value="Genomic_DNA"/>
</dbReference>
<dbReference type="PANTHER" id="PTHR10502">
    <property type="entry name" value="ANNEXIN"/>
    <property type="match status" value="1"/>
</dbReference>
<sequence>MKASKNVCSISPSVFKDDLTKQIEMKTTGNFGKLLTFLLKNKRDLGTPNLFEIARQIIVIKEGYCAKFGASETLIPILAKSSIPHMLALGESFEGVNCSEGTRVNTKLHSNQSVCHLVKSGEFITNPYSYFAEFLKKNIDDEKIEAVIIVACTRCEIDLFSISCCYVAKYGRHPCQDISYKFNGKHPAVVEGIFMLMGTK</sequence>
<proteinExistence type="inferred from homology"/>
<dbReference type="InterPro" id="IPR037104">
    <property type="entry name" value="Annexin_sf"/>
</dbReference>
<dbReference type="AlphaFoldDB" id="A0A0C2MVP8"/>
<dbReference type="OrthoDB" id="37886at2759"/>
<dbReference type="GO" id="GO:0001786">
    <property type="term" value="F:phosphatidylserine binding"/>
    <property type="evidence" value="ECO:0007669"/>
    <property type="project" value="TreeGrafter"/>
</dbReference>
<keyword evidence="3" id="KW-1185">Reference proteome</keyword>
<comment type="similarity">
    <text evidence="1">Belongs to the annexin family.</text>
</comment>
<organism evidence="2 3">
    <name type="scientific">Thelohanellus kitauei</name>
    <name type="common">Myxosporean</name>
    <dbReference type="NCBI Taxonomy" id="669202"/>
    <lineage>
        <taxon>Eukaryota</taxon>
        <taxon>Metazoa</taxon>
        <taxon>Cnidaria</taxon>
        <taxon>Myxozoa</taxon>
        <taxon>Myxosporea</taxon>
        <taxon>Bivalvulida</taxon>
        <taxon>Platysporina</taxon>
        <taxon>Myxobolidae</taxon>
        <taxon>Thelohanellus</taxon>
    </lineage>
</organism>
<gene>
    <name evidence="2" type="ORF">RF11_13357</name>
</gene>